<keyword evidence="1" id="KW-0812">Transmembrane</keyword>
<comment type="caution">
    <text evidence="2">The sequence shown here is derived from an EMBL/GenBank/DDBJ whole genome shotgun (WGS) entry which is preliminary data.</text>
</comment>
<accession>A0ABW9RJE4</accession>
<sequence length="115" mass="12984">MVKFIKVGIRIGVVILVLIMIYGGITLAIEMVQSKNEDINSEYFSVIDDIKVSENRATPSFLINDEWRYLGGYGRLIIPFVQPGDSVAKAQGQDKMVVYRKGKLGRYEVLKEVDL</sequence>
<gene>
    <name evidence="2" type="ORF">E1163_04520</name>
</gene>
<name>A0ABW9RJE4_9BACT</name>
<keyword evidence="3" id="KW-1185">Reference proteome</keyword>
<organism evidence="2 3">
    <name type="scientific">Fulvivirga kasyanovii</name>
    <dbReference type="NCBI Taxonomy" id="396812"/>
    <lineage>
        <taxon>Bacteria</taxon>
        <taxon>Pseudomonadati</taxon>
        <taxon>Bacteroidota</taxon>
        <taxon>Cytophagia</taxon>
        <taxon>Cytophagales</taxon>
        <taxon>Fulvivirgaceae</taxon>
        <taxon>Fulvivirga</taxon>
    </lineage>
</organism>
<dbReference type="EMBL" id="SMLW01000381">
    <property type="protein sequence ID" value="MTI24202.1"/>
    <property type="molecule type" value="Genomic_DNA"/>
</dbReference>
<dbReference type="RefSeq" id="WP_155169958.1">
    <property type="nucleotide sequence ID" value="NZ_BAAAFL010000019.1"/>
</dbReference>
<reference evidence="2 3" key="1">
    <citation type="submission" date="2019-02" db="EMBL/GenBank/DDBJ databases">
        <authorList>
            <person name="Goldberg S.R."/>
            <person name="Haltli B.A."/>
            <person name="Correa H."/>
            <person name="Russell K.G."/>
        </authorList>
    </citation>
    <scope>NUCLEOTIDE SEQUENCE [LARGE SCALE GENOMIC DNA]</scope>
    <source>
        <strain evidence="2 3">JCM 16186</strain>
    </source>
</reference>
<protein>
    <submittedName>
        <fullName evidence="2">Uncharacterized protein</fullName>
    </submittedName>
</protein>
<evidence type="ECO:0000313" key="2">
    <source>
        <dbReference type="EMBL" id="MTI24202.1"/>
    </source>
</evidence>
<evidence type="ECO:0000256" key="1">
    <source>
        <dbReference type="SAM" id="Phobius"/>
    </source>
</evidence>
<proteinExistence type="predicted"/>
<dbReference type="Proteomes" id="UP000798808">
    <property type="component" value="Unassembled WGS sequence"/>
</dbReference>
<feature type="transmembrane region" description="Helical" evidence="1">
    <location>
        <begin position="7"/>
        <end position="29"/>
    </location>
</feature>
<evidence type="ECO:0000313" key="3">
    <source>
        <dbReference type="Proteomes" id="UP000798808"/>
    </source>
</evidence>
<keyword evidence="1" id="KW-0472">Membrane</keyword>
<keyword evidence="1" id="KW-1133">Transmembrane helix</keyword>